<dbReference type="GO" id="GO:0004458">
    <property type="term" value="F:D-lactate dehydrogenase (cytochrome) activity"/>
    <property type="evidence" value="ECO:0007669"/>
    <property type="project" value="TreeGrafter"/>
</dbReference>
<dbReference type="PROSITE" id="PS51387">
    <property type="entry name" value="FAD_PCMH"/>
    <property type="match status" value="1"/>
</dbReference>
<dbReference type="InterPro" id="IPR016169">
    <property type="entry name" value="FAD-bd_PCMH_sub2"/>
</dbReference>
<dbReference type="SUPFAM" id="SSF56176">
    <property type="entry name" value="FAD-binding/transporter-associated domain-like"/>
    <property type="match status" value="1"/>
</dbReference>
<dbReference type="Gene3D" id="3.30.465.10">
    <property type="match status" value="1"/>
</dbReference>
<dbReference type="Pfam" id="PF02913">
    <property type="entry name" value="FAD-oxidase_C"/>
    <property type="match status" value="1"/>
</dbReference>
<dbReference type="Gene3D" id="3.30.43.10">
    <property type="entry name" value="Uridine Diphospho-n-acetylenolpyruvylglucosamine Reductase, domain 2"/>
    <property type="match status" value="1"/>
</dbReference>
<dbReference type="Pfam" id="PF01565">
    <property type="entry name" value="FAD_binding_4"/>
    <property type="match status" value="1"/>
</dbReference>
<dbReference type="InterPro" id="IPR006094">
    <property type="entry name" value="Oxid_FAD_bind_N"/>
</dbReference>
<accession>A0AAI9YRF8</accession>
<dbReference type="GeneID" id="85342508"/>
<dbReference type="PANTHER" id="PTHR11748:SF114">
    <property type="entry name" value="ARYL-ALCOHOL OXIDASE VANILLYL-ALCOHOL OXIDASE (AFU_ORTHOLOGUE AFUA_3G09500)-RELATED"/>
    <property type="match status" value="1"/>
</dbReference>
<evidence type="ECO:0000256" key="2">
    <source>
        <dbReference type="ARBA" id="ARBA00022630"/>
    </source>
</evidence>
<dbReference type="GO" id="GO:0071949">
    <property type="term" value="F:FAD binding"/>
    <property type="evidence" value="ECO:0007669"/>
    <property type="project" value="InterPro"/>
</dbReference>
<name>A0AAI9YRF8_9PEZI</name>
<comment type="caution">
    <text evidence="6">The sequence shown here is derived from an EMBL/GenBank/DDBJ whole genome shotgun (WGS) entry which is preliminary data.</text>
</comment>
<organism evidence="6 7">
    <name type="scientific">Colletotrichum costaricense</name>
    <dbReference type="NCBI Taxonomy" id="1209916"/>
    <lineage>
        <taxon>Eukaryota</taxon>
        <taxon>Fungi</taxon>
        <taxon>Dikarya</taxon>
        <taxon>Ascomycota</taxon>
        <taxon>Pezizomycotina</taxon>
        <taxon>Sordariomycetes</taxon>
        <taxon>Hypocreomycetidae</taxon>
        <taxon>Glomerellales</taxon>
        <taxon>Glomerellaceae</taxon>
        <taxon>Colletotrichum</taxon>
        <taxon>Colletotrichum acutatum species complex</taxon>
    </lineage>
</organism>
<feature type="domain" description="FAD-binding PCMH-type" evidence="5">
    <location>
        <begin position="159"/>
        <end position="366"/>
    </location>
</feature>
<dbReference type="InterPro" id="IPR036318">
    <property type="entry name" value="FAD-bd_PCMH-like_sf"/>
</dbReference>
<dbReference type="RefSeq" id="XP_060310763.1">
    <property type="nucleotide sequence ID" value="XM_060458961.1"/>
</dbReference>
<evidence type="ECO:0000256" key="1">
    <source>
        <dbReference type="ARBA" id="ARBA00001974"/>
    </source>
</evidence>
<evidence type="ECO:0000256" key="3">
    <source>
        <dbReference type="ARBA" id="ARBA00022827"/>
    </source>
</evidence>
<dbReference type="InterPro" id="IPR016171">
    <property type="entry name" value="Vanillyl_alc_oxidase_C-sub2"/>
</dbReference>
<reference evidence="6 7" key="1">
    <citation type="submission" date="2016-10" db="EMBL/GenBank/DDBJ databases">
        <title>The genome sequence of Colletotrichum fioriniae PJ7.</title>
        <authorList>
            <person name="Baroncelli R."/>
        </authorList>
    </citation>
    <scope>NUCLEOTIDE SEQUENCE [LARGE SCALE GENOMIC DNA]</scope>
    <source>
        <strain evidence="6 7">IMI 309622</strain>
    </source>
</reference>
<dbReference type="SUPFAM" id="SSF55103">
    <property type="entry name" value="FAD-linked oxidases, C-terminal domain"/>
    <property type="match status" value="1"/>
</dbReference>
<dbReference type="Proteomes" id="UP001240678">
    <property type="component" value="Unassembled WGS sequence"/>
</dbReference>
<evidence type="ECO:0000256" key="4">
    <source>
        <dbReference type="ARBA" id="ARBA00023002"/>
    </source>
</evidence>
<dbReference type="InterPro" id="IPR016170">
    <property type="entry name" value="Cytok_DH_C_sf"/>
</dbReference>
<evidence type="ECO:0000259" key="5">
    <source>
        <dbReference type="PROSITE" id="PS51387"/>
    </source>
</evidence>
<dbReference type="PANTHER" id="PTHR11748">
    <property type="entry name" value="D-LACTATE DEHYDROGENASE"/>
    <property type="match status" value="1"/>
</dbReference>
<gene>
    <name evidence="6" type="ORF">CCOS01_10807</name>
</gene>
<sequence length="663" mass="74573">MFDIEQSKCYSALTAPRGLDPRSSMEAELPKIRHGMKIGRAHPKLQSSAEYKLTGVIDWKLSSINELFPLFKEKATYYIMAPGVTSANGGHASNGAAPAPRFLPPGVSAEKFQEFAASLQKAVGKDNLQIITRDTQLDDGDYQTVDCQTHDMHSLYEREEFVGSALIHPRNVTDIQAVIKLCNEYLVPVWTYSKGHNIGYGGAAPRVSGSLVMNLGKHMNRIIEVNATDCYCLVEPGVTYLQMQKYLDDNGLRDKVWLDSPELGYGSMIGNALDHGVGFTPYGDHWMMHCGMEVVLASGEVVRTGMGAMQSPEGRKQAAQGVPPQDQHQNECWQLFPYGFGPINDGIFSQSNNAIVTKMGMWLMPAPPGITPFMVTYEKDEDLEAVVDIIRPLRVNMVLQNAASLRHISLDASHYHPRTAYTDDPNTPLTEEQLDAAAKKVDLGRWVYIGAAYGPEPIRKAHLEITKREMTKVPGSRWFLLEDRKEEHSTLHCRADTMRGLPTWDELRWLNQWIPHCTFLSFSPISKVDGKSAMKQYTMAKKRFAEAKLDYFGILSIGMREMHNIVCIVYNREDPDMRRRAQWLVRTMIQDCADNGWGEFRTHVALMDQIADTYDFNNHALGKLNQTIKDALDPNGILAPGKSGVWPKSYDKSKYVLNKDYIK</sequence>
<dbReference type="Gene3D" id="1.10.45.10">
    <property type="entry name" value="Vanillyl-alcohol Oxidase, Chain A, domain 4"/>
    <property type="match status" value="1"/>
</dbReference>
<keyword evidence="4" id="KW-0560">Oxidoreductase</keyword>
<proteinExistence type="predicted"/>
<dbReference type="InterPro" id="IPR004113">
    <property type="entry name" value="FAD-bd_oxidored_4_C"/>
</dbReference>
<dbReference type="AlphaFoldDB" id="A0AAI9YRF8"/>
<protein>
    <submittedName>
        <fullName evidence="6">FAD binding domain-containing protein</fullName>
    </submittedName>
</protein>
<evidence type="ECO:0000313" key="7">
    <source>
        <dbReference type="Proteomes" id="UP001240678"/>
    </source>
</evidence>
<dbReference type="GO" id="GO:0005739">
    <property type="term" value="C:mitochondrion"/>
    <property type="evidence" value="ECO:0007669"/>
    <property type="project" value="TreeGrafter"/>
</dbReference>
<keyword evidence="3" id="KW-0274">FAD</keyword>
<keyword evidence="2" id="KW-0285">Flavoprotein</keyword>
<dbReference type="GO" id="GO:1903457">
    <property type="term" value="P:lactate catabolic process"/>
    <property type="evidence" value="ECO:0007669"/>
    <property type="project" value="TreeGrafter"/>
</dbReference>
<evidence type="ECO:0000313" key="6">
    <source>
        <dbReference type="EMBL" id="KAK1520688.1"/>
    </source>
</evidence>
<dbReference type="GO" id="GO:0008720">
    <property type="term" value="F:D-lactate dehydrogenase (NAD+) activity"/>
    <property type="evidence" value="ECO:0007669"/>
    <property type="project" value="TreeGrafter"/>
</dbReference>
<dbReference type="Gene3D" id="3.40.462.10">
    <property type="entry name" value="FAD-linked oxidases, C-terminal domain"/>
    <property type="match status" value="1"/>
</dbReference>
<dbReference type="InterPro" id="IPR016164">
    <property type="entry name" value="FAD-linked_Oxase-like_C"/>
</dbReference>
<dbReference type="EMBL" id="MOOE01000011">
    <property type="protein sequence ID" value="KAK1520688.1"/>
    <property type="molecule type" value="Genomic_DNA"/>
</dbReference>
<dbReference type="InterPro" id="IPR016167">
    <property type="entry name" value="FAD-bd_PCMH_sub1"/>
</dbReference>
<comment type="cofactor">
    <cofactor evidence="1">
        <name>FAD</name>
        <dbReference type="ChEBI" id="CHEBI:57692"/>
    </cofactor>
</comment>
<keyword evidence="7" id="KW-1185">Reference proteome</keyword>
<dbReference type="InterPro" id="IPR016166">
    <property type="entry name" value="FAD-bd_PCMH"/>
</dbReference>